<accession>A0A838L288</accession>
<dbReference type="InterPro" id="IPR032710">
    <property type="entry name" value="NTF2-like_dom_sf"/>
</dbReference>
<dbReference type="EMBL" id="JACEIB010000003">
    <property type="protein sequence ID" value="MBA2933613.1"/>
    <property type="molecule type" value="Genomic_DNA"/>
</dbReference>
<name>A0A838L288_9SPHN</name>
<dbReference type="Pfam" id="PF13577">
    <property type="entry name" value="SnoaL_4"/>
    <property type="match status" value="1"/>
</dbReference>
<dbReference type="CDD" id="cd00531">
    <property type="entry name" value="NTF2_like"/>
    <property type="match status" value="1"/>
</dbReference>
<dbReference type="AlphaFoldDB" id="A0A838L288"/>
<proteinExistence type="predicted"/>
<dbReference type="SUPFAM" id="SSF54427">
    <property type="entry name" value="NTF2-like"/>
    <property type="match status" value="1"/>
</dbReference>
<evidence type="ECO:0000313" key="3">
    <source>
        <dbReference type="Proteomes" id="UP000570166"/>
    </source>
</evidence>
<dbReference type="Gene3D" id="3.10.450.50">
    <property type="match status" value="1"/>
</dbReference>
<keyword evidence="3" id="KW-1185">Reference proteome</keyword>
<organism evidence="2 3">
    <name type="scientific">Sphingomonas chungangi</name>
    <dbReference type="NCBI Taxonomy" id="2683589"/>
    <lineage>
        <taxon>Bacteria</taxon>
        <taxon>Pseudomonadati</taxon>
        <taxon>Pseudomonadota</taxon>
        <taxon>Alphaproteobacteria</taxon>
        <taxon>Sphingomonadales</taxon>
        <taxon>Sphingomonadaceae</taxon>
        <taxon>Sphingomonas</taxon>
    </lineage>
</organism>
<evidence type="ECO:0000259" key="1">
    <source>
        <dbReference type="Pfam" id="PF13577"/>
    </source>
</evidence>
<dbReference type="Proteomes" id="UP000570166">
    <property type="component" value="Unassembled WGS sequence"/>
</dbReference>
<protein>
    <submittedName>
        <fullName evidence="2">Nuclear transport factor 2 family protein</fullName>
    </submittedName>
</protein>
<reference evidence="2 3" key="1">
    <citation type="submission" date="2020-07" db="EMBL/GenBank/DDBJ databases">
        <authorList>
            <person name="Sun Q."/>
        </authorList>
    </citation>
    <scope>NUCLEOTIDE SEQUENCE [LARGE SCALE GENOMIC DNA]</scope>
    <source>
        <strain evidence="2 3">CGMCC 1.13654</strain>
    </source>
</reference>
<sequence>MLDIADQLAIQDLFANYCHRVDHGDAAGWVALFAPDGSFEVAGALKLEGADRLTAMPGIVAQQGNGKWRHQITNIVARPGDDERTAHVVAYGLVTDWQDGGKPASFTDYDIMLRRMDGEWRIARLVATLV</sequence>
<feature type="domain" description="SnoaL-like" evidence="1">
    <location>
        <begin position="4"/>
        <end position="125"/>
    </location>
</feature>
<dbReference type="InterPro" id="IPR037401">
    <property type="entry name" value="SnoaL-like"/>
</dbReference>
<evidence type="ECO:0000313" key="2">
    <source>
        <dbReference type="EMBL" id="MBA2933613.1"/>
    </source>
</evidence>
<dbReference type="RefSeq" id="WP_160363430.1">
    <property type="nucleotide sequence ID" value="NZ_JACEIB010000003.1"/>
</dbReference>
<gene>
    <name evidence="2" type="ORF">HZF05_05830</name>
</gene>
<comment type="caution">
    <text evidence="2">The sequence shown here is derived from an EMBL/GenBank/DDBJ whole genome shotgun (WGS) entry which is preliminary data.</text>
</comment>